<comment type="function">
    <text evidence="6">Membrane-associated protein that warps the membrane surface to access and bind aromatic isoprenes with high specificity, including ubiquinone (CoQ) isoprene intermediates and presents them directly to COQ7, therefore facilitating the COQ7-mediated hydroxylase step. Participates in the biosynthesis of coenzyme Q, also named ubiquinone, an essential lipid-soluble electron transporter for aerobic cellular respiration.</text>
</comment>
<feature type="domain" description="COQ9 C-terminal" evidence="7">
    <location>
        <begin position="125"/>
        <end position="195"/>
    </location>
</feature>
<reference evidence="8 9" key="1">
    <citation type="journal article" date="2010" name="Int. J. Syst. Evol. Microbiol.">
        <title>Sphingopyxis bauzanensis sp. nov., a psychrophilic bacterium isolated from soil.</title>
        <authorList>
            <person name="Zhang D.C."/>
            <person name="Liu H.C."/>
            <person name="Xin Y.H."/>
            <person name="Zhou Y.G."/>
            <person name="Schinner F."/>
            <person name="Margesin R."/>
        </authorList>
    </citation>
    <scope>NUCLEOTIDE SEQUENCE [LARGE SCALE GENOMIC DNA]</scope>
    <source>
        <strain evidence="8 9">DSM 22271</strain>
    </source>
</reference>
<dbReference type="PANTHER" id="PTHR21427:SF19">
    <property type="entry name" value="UBIQUINONE BIOSYNTHESIS PROTEIN COQ9, MITOCHONDRIAL"/>
    <property type="match status" value="1"/>
</dbReference>
<evidence type="ECO:0000313" key="9">
    <source>
        <dbReference type="Proteomes" id="UP000197361"/>
    </source>
</evidence>
<dbReference type="NCBIfam" id="TIGR02396">
    <property type="entry name" value="diverge_rpsU"/>
    <property type="match status" value="1"/>
</dbReference>
<dbReference type="GO" id="GO:0008289">
    <property type="term" value="F:lipid binding"/>
    <property type="evidence" value="ECO:0007669"/>
    <property type="project" value="UniProtKB-KW"/>
</dbReference>
<accession>A0A246K0K9</accession>
<evidence type="ECO:0000256" key="2">
    <source>
        <dbReference type="ARBA" id="ARBA00010766"/>
    </source>
</evidence>
<protein>
    <submittedName>
        <fullName evidence="8">RpsU-divergently transcribed</fullName>
    </submittedName>
</protein>
<comment type="similarity">
    <text evidence="2">Belongs to the COQ9 family.</text>
</comment>
<organism evidence="8 9">
    <name type="scientific">Sphingopyxis bauzanensis</name>
    <dbReference type="NCBI Taxonomy" id="651663"/>
    <lineage>
        <taxon>Bacteria</taxon>
        <taxon>Pseudomonadati</taxon>
        <taxon>Pseudomonadota</taxon>
        <taxon>Alphaproteobacteria</taxon>
        <taxon>Sphingomonadales</taxon>
        <taxon>Sphingomonadaceae</taxon>
        <taxon>Sphingopyxis</taxon>
    </lineage>
</organism>
<dbReference type="AlphaFoldDB" id="A0A246K0K9"/>
<dbReference type="Proteomes" id="UP000197361">
    <property type="component" value="Unassembled WGS sequence"/>
</dbReference>
<proteinExistence type="inferred from homology"/>
<evidence type="ECO:0000256" key="6">
    <source>
        <dbReference type="ARBA" id="ARBA00058104"/>
    </source>
</evidence>
<sequence>MGMASILPADPTLDEIRAALAPLIAQSAAFDGFGAAALADAARRAAVDPDVARLAFPGGGRDMVDAWFADIDTRMAAKWPAEKLAALKIRERITALVETRIDLLAPDRESLRRALALLALPTNVPLAAKLGWRSADIMWRLAGDTATDYNHYSKRAILGAVYASTMAVFLNDESDGFADTRAFLARRIDQVMRFESWKYRRAARSPERPSLARFVGRLRYPGR</sequence>
<evidence type="ECO:0000256" key="5">
    <source>
        <dbReference type="ARBA" id="ARBA00023121"/>
    </source>
</evidence>
<evidence type="ECO:0000313" key="8">
    <source>
        <dbReference type="EMBL" id="OWQ99036.1"/>
    </source>
</evidence>
<dbReference type="OrthoDB" id="7201143at2"/>
<evidence type="ECO:0000256" key="4">
    <source>
        <dbReference type="ARBA" id="ARBA00022946"/>
    </source>
</evidence>
<dbReference type="EMBL" id="NISK01000001">
    <property type="protein sequence ID" value="OWQ99036.1"/>
    <property type="molecule type" value="Genomic_DNA"/>
</dbReference>
<dbReference type="GO" id="GO:0006744">
    <property type="term" value="P:ubiquinone biosynthetic process"/>
    <property type="evidence" value="ECO:0007669"/>
    <property type="project" value="UniProtKB-KW"/>
</dbReference>
<keyword evidence="5" id="KW-0446">Lipid-binding</keyword>
<comment type="pathway">
    <text evidence="1">Cofactor biosynthesis; ubiquinone biosynthesis.</text>
</comment>
<evidence type="ECO:0000256" key="3">
    <source>
        <dbReference type="ARBA" id="ARBA00022688"/>
    </source>
</evidence>
<evidence type="ECO:0000256" key="1">
    <source>
        <dbReference type="ARBA" id="ARBA00004749"/>
    </source>
</evidence>
<dbReference type="Pfam" id="PF08511">
    <property type="entry name" value="COQ9"/>
    <property type="match status" value="1"/>
</dbReference>
<keyword evidence="3" id="KW-0831">Ubiquinone biosynthesis</keyword>
<evidence type="ECO:0000259" key="7">
    <source>
        <dbReference type="Pfam" id="PF08511"/>
    </source>
</evidence>
<gene>
    <name evidence="8" type="ORF">CDQ92_02380</name>
</gene>
<keyword evidence="4" id="KW-0809">Transit peptide</keyword>
<name>A0A246K0K9_9SPHN</name>
<dbReference type="PANTHER" id="PTHR21427">
    <property type="entry name" value="UBIQUINONE BIOSYNTHESIS PROTEIN COQ9, MITOCHONDRIAL"/>
    <property type="match status" value="1"/>
</dbReference>
<comment type="caution">
    <text evidence="8">The sequence shown here is derived from an EMBL/GenBank/DDBJ whole genome shotgun (WGS) entry which is preliminary data.</text>
</comment>
<dbReference type="RefSeq" id="WP_088439726.1">
    <property type="nucleotide sequence ID" value="NZ_BMMC01000018.1"/>
</dbReference>
<keyword evidence="9" id="KW-1185">Reference proteome</keyword>
<dbReference type="InterPro" id="IPR012762">
    <property type="entry name" value="Ubiq_biosynth_COQ9"/>
</dbReference>
<dbReference type="InterPro" id="IPR013718">
    <property type="entry name" value="COQ9_C"/>
</dbReference>
<dbReference type="Gene3D" id="1.10.357.10">
    <property type="entry name" value="Tetracycline Repressor, domain 2"/>
    <property type="match status" value="1"/>
</dbReference>